<organism evidence="3 4">
    <name type="scientific">Flexivirga aerilata</name>
    <dbReference type="NCBI Taxonomy" id="1656889"/>
    <lineage>
        <taxon>Bacteria</taxon>
        <taxon>Bacillati</taxon>
        <taxon>Actinomycetota</taxon>
        <taxon>Actinomycetes</taxon>
        <taxon>Micrococcales</taxon>
        <taxon>Dermacoccaceae</taxon>
        <taxon>Flexivirga</taxon>
    </lineage>
</organism>
<protein>
    <submittedName>
        <fullName evidence="3">Glycosyltransferase</fullName>
    </submittedName>
</protein>
<keyword evidence="4" id="KW-1185">Reference proteome</keyword>
<dbReference type="PANTHER" id="PTHR43685:SF2">
    <property type="entry name" value="GLYCOSYLTRANSFERASE 2-LIKE DOMAIN-CONTAINING PROTEIN"/>
    <property type="match status" value="1"/>
</dbReference>
<keyword evidence="1" id="KW-0812">Transmembrane</keyword>
<dbReference type="Gene3D" id="3.90.550.10">
    <property type="entry name" value="Spore Coat Polysaccharide Biosynthesis Protein SpsA, Chain A"/>
    <property type="match status" value="1"/>
</dbReference>
<sequence length="344" mass="36650">MSTTDGSALATSVSVVICAYTEKRWEDLRSAVNSALGQTHPPTEVLLVIDHNPELLERAHHEFTSVPDDYIRVLPNQHRQGLSGARNTGVAAATGDILAFLDDDATAQPDWLESLLTHYADPDVMGVGGLAEPLWPDGHSRPYTLPAATGGLGELDWVVGCSYAGLPVAAAPLRNLMGCNMSIRAVAFGQVGGFSEDLGRVGRTPLGGEETELCIRVRRRVPGGQFIYEPAARVRHRVSDDRLTWRYLLRRGYAEGLSKAAISRIAGPDDALSTERGYVAKVLPRAVIRQLGQVGPSGFAGAVAVVAVLAATTIGYLRGLVSSVRPLRAAPAVAPTPERTHIPA</sequence>
<reference evidence="3 4" key="1">
    <citation type="submission" date="2020-05" db="EMBL/GenBank/DDBJ databases">
        <title>Flexivirga sp. ID2601S isolated from air conditioner.</title>
        <authorList>
            <person name="Kim D.H."/>
        </authorList>
    </citation>
    <scope>NUCLEOTIDE SEQUENCE [LARGE SCALE GENOMIC DNA]</scope>
    <source>
        <strain evidence="3 4">ID2601S</strain>
    </source>
</reference>
<dbReference type="AlphaFoldDB" id="A0A849ACE0"/>
<evidence type="ECO:0000313" key="3">
    <source>
        <dbReference type="EMBL" id="NNG38554.1"/>
    </source>
</evidence>
<proteinExistence type="predicted"/>
<comment type="caution">
    <text evidence="3">The sequence shown here is derived from an EMBL/GenBank/DDBJ whole genome shotgun (WGS) entry which is preliminary data.</text>
</comment>
<dbReference type="PANTHER" id="PTHR43685">
    <property type="entry name" value="GLYCOSYLTRANSFERASE"/>
    <property type="match status" value="1"/>
</dbReference>
<evidence type="ECO:0000256" key="1">
    <source>
        <dbReference type="SAM" id="Phobius"/>
    </source>
</evidence>
<evidence type="ECO:0000313" key="4">
    <source>
        <dbReference type="Proteomes" id="UP000557772"/>
    </source>
</evidence>
<feature type="domain" description="Glycosyltransferase 2-like" evidence="2">
    <location>
        <begin position="14"/>
        <end position="127"/>
    </location>
</feature>
<dbReference type="InterPro" id="IPR050834">
    <property type="entry name" value="Glycosyltransf_2"/>
</dbReference>
<dbReference type="RefSeq" id="WP_171152463.1">
    <property type="nucleotide sequence ID" value="NZ_JABENB010000001.1"/>
</dbReference>
<evidence type="ECO:0000259" key="2">
    <source>
        <dbReference type="Pfam" id="PF00535"/>
    </source>
</evidence>
<dbReference type="EMBL" id="JABENB010000001">
    <property type="protein sequence ID" value="NNG38554.1"/>
    <property type="molecule type" value="Genomic_DNA"/>
</dbReference>
<keyword evidence="3" id="KW-0808">Transferase</keyword>
<dbReference type="Pfam" id="PF00535">
    <property type="entry name" value="Glycos_transf_2"/>
    <property type="match status" value="1"/>
</dbReference>
<dbReference type="CDD" id="cd00761">
    <property type="entry name" value="Glyco_tranf_GTA_type"/>
    <property type="match status" value="1"/>
</dbReference>
<dbReference type="Proteomes" id="UP000557772">
    <property type="component" value="Unassembled WGS sequence"/>
</dbReference>
<accession>A0A849ACE0</accession>
<dbReference type="InterPro" id="IPR001173">
    <property type="entry name" value="Glyco_trans_2-like"/>
</dbReference>
<dbReference type="InterPro" id="IPR029044">
    <property type="entry name" value="Nucleotide-diphossugar_trans"/>
</dbReference>
<dbReference type="SUPFAM" id="SSF53448">
    <property type="entry name" value="Nucleotide-diphospho-sugar transferases"/>
    <property type="match status" value="1"/>
</dbReference>
<gene>
    <name evidence="3" type="ORF">HJ588_04590</name>
</gene>
<dbReference type="GO" id="GO:0016740">
    <property type="term" value="F:transferase activity"/>
    <property type="evidence" value="ECO:0007669"/>
    <property type="project" value="UniProtKB-KW"/>
</dbReference>
<feature type="transmembrane region" description="Helical" evidence="1">
    <location>
        <begin position="298"/>
        <end position="317"/>
    </location>
</feature>
<keyword evidence="1" id="KW-1133">Transmembrane helix</keyword>
<name>A0A849ACE0_9MICO</name>
<keyword evidence="1" id="KW-0472">Membrane</keyword>